<feature type="transmembrane region" description="Helical" evidence="4">
    <location>
        <begin position="140"/>
        <end position="161"/>
    </location>
</feature>
<gene>
    <name evidence="6" type="ORF">ACIGXA_30890</name>
</gene>
<evidence type="ECO:0000313" key="7">
    <source>
        <dbReference type="Proteomes" id="UP001614394"/>
    </source>
</evidence>
<evidence type="ECO:0000256" key="2">
    <source>
        <dbReference type="ARBA" id="ARBA00022777"/>
    </source>
</evidence>
<sequence>MSVPKLTGWWERRSDPARFELYTRWSLYSFALIEVFLVLGAVQRSDSPTGARVVLWALLGQSVLCAVLVSRVLDWALGRRERPTRLLAAVGATTALAVLVVVVLRATGTLLPGGEAVQIVSGFTAFAIGPAVLNIRRPRWILLLVVGTAALVAACSAAAGLPGGETVGYAVAVAAGGAAMAFTYRGSAWILVVVWELDRAREAQSRLAVAEERLRFGRDLHDVMGRNLSVIALKSELAVQLAQRGRPEAVDQMVEVQRIARESQRDVREVVRGYRSVDLQVELAGALSVLRAAGVDCRAEGDDGAALSPAVQSVIAWVVREGTTNVLRHGDARSCVIRLLVEPAGSAVLTMENDGAAAVPAAAAPTTPGTGLTGLRERVGALGGTLTAEPDAGGVFRLTACVPLQRREAPSGTAVGSQNREGAA</sequence>
<dbReference type="PANTHER" id="PTHR24421">
    <property type="entry name" value="NITRATE/NITRITE SENSOR PROTEIN NARX-RELATED"/>
    <property type="match status" value="1"/>
</dbReference>
<keyword evidence="4" id="KW-0472">Membrane</keyword>
<keyword evidence="7" id="KW-1185">Reference proteome</keyword>
<dbReference type="Gene3D" id="3.30.565.10">
    <property type="entry name" value="Histidine kinase-like ATPase, C-terminal domain"/>
    <property type="match status" value="1"/>
</dbReference>
<dbReference type="PANTHER" id="PTHR24421:SF63">
    <property type="entry name" value="SENSOR HISTIDINE KINASE DESK"/>
    <property type="match status" value="1"/>
</dbReference>
<dbReference type="InterPro" id="IPR036890">
    <property type="entry name" value="HATPase_C_sf"/>
</dbReference>
<evidence type="ECO:0000256" key="4">
    <source>
        <dbReference type="SAM" id="Phobius"/>
    </source>
</evidence>
<dbReference type="Gene3D" id="1.20.5.1930">
    <property type="match status" value="1"/>
</dbReference>
<dbReference type="InterPro" id="IPR011712">
    <property type="entry name" value="Sig_transdc_His_kin_sub3_dim/P"/>
</dbReference>
<evidence type="ECO:0000313" key="6">
    <source>
        <dbReference type="EMBL" id="MFI9104922.1"/>
    </source>
</evidence>
<keyword evidence="2 6" id="KW-0418">Kinase</keyword>
<feature type="transmembrane region" description="Helical" evidence="4">
    <location>
        <begin position="167"/>
        <end position="195"/>
    </location>
</feature>
<organism evidence="6 7">
    <name type="scientific">Streptomyces fildesensis</name>
    <dbReference type="NCBI Taxonomy" id="375757"/>
    <lineage>
        <taxon>Bacteria</taxon>
        <taxon>Bacillati</taxon>
        <taxon>Actinomycetota</taxon>
        <taxon>Actinomycetes</taxon>
        <taxon>Kitasatosporales</taxon>
        <taxon>Streptomycetaceae</taxon>
        <taxon>Streptomyces</taxon>
    </lineage>
</organism>
<feature type="transmembrane region" description="Helical" evidence="4">
    <location>
        <begin position="85"/>
        <end position="104"/>
    </location>
</feature>
<protein>
    <submittedName>
        <fullName evidence="6">Sensor histidine kinase</fullName>
    </submittedName>
</protein>
<dbReference type="CDD" id="cd16917">
    <property type="entry name" value="HATPase_UhpB-NarQ-NarX-like"/>
    <property type="match status" value="1"/>
</dbReference>
<reference evidence="6 7" key="1">
    <citation type="submission" date="2024-10" db="EMBL/GenBank/DDBJ databases">
        <title>The Natural Products Discovery Center: Release of the First 8490 Sequenced Strains for Exploring Actinobacteria Biosynthetic Diversity.</title>
        <authorList>
            <person name="Kalkreuter E."/>
            <person name="Kautsar S.A."/>
            <person name="Yang D."/>
            <person name="Bader C.D."/>
            <person name="Teijaro C.N."/>
            <person name="Fluegel L."/>
            <person name="Davis C.M."/>
            <person name="Simpson J.R."/>
            <person name="Lauterbach L."/>
            <person name="Steele A.D."/>
            <person name="Gui C."/>
            <person name="Meng S."/>
            <person name="Li G."/>
            <person name="Viehrig K."/>
            <person name="Ye F."/>
            <person name="Su P."/>
            <person name="Kiefer A.F."/>
            <person name="Nichols A."/>
            <person name="Cepeda A.J."/>
            <person name="Yan W."/>
            <person name="Fan B."/>
            <person name="Jiang Y."/>
            <person name="Adhikari A."/>
            <person name="Zheng C.-J."/>
            <person name="Schuster L."/>
            <person name="Cowan T.M."/>
            <person name="Smanski M.J."/>
            <person name="Chevrette M.G."/>
            <person name="De Carvalho L.P.S."/>
            <person name="Shen B."/>
        </authorList>
    </citation>
    <scope>NUCLEOTIDE SEQUENCE [LARGE SCALE GENOMIC DNA]</scope>
    <source>
        <strain evidence="6 7">NPDC053399</strain>
    </source>
</reference>
<evidence type="ECO:0000256" key="3">
    <source>
        <dbReference type="ARBA" id="ARBA00023012"/>
    </source>
</evidence>
<feature type="transmembrane region" description="Helical" evidence="4">
    <location>
        <begin position="54"/>
        <end position="73"/>
    </location>
</feature>
<dbReference type="Pfam" id="PF07730">
    <property type="entry name" value="HisKA_3"/>
    <property type="match status" value="1"/>
</dbReference>
<evidence type="ECO:0000259" key="5">
    <source>
        <dbReference type="Pfam" id="PF07730"/>
    </source>
</evidence>
<dbReference type="GO" id="GO:0016301">
    <property type="term" value="F:kinase activity"/>
    <property type="evidence" value="ECO:0007669"/>
    <property type="project" value="UniProtKB-KW"/>
</dbReference>
<keyword evidence="3" id="KW-0902">Two-component regulatory system</keyword>
<name>A0ABW8CGK4_9ACTN</name>
<feature type="transmembrane region" description="Helical" evidence="4">
    <location>
        <begin position="21"/>
        <end position="42"/>
    </location>
</feature>
<evidence type="ECO:0000256" key="1">
    <source>
        <dbReference type="ARBA" id="ARBA00022679"/>
    </source>
</evidence>
<keyword evidence="4" id="KW-0812">Transmembrane</keyword>
<dbReference type="EMBL" id="JBITYG010000010">
    <property type="protein sequence ID" value="MFI9104922.1"/>
    <property type="molecule type" value="Genomic_DNA"/>
</dbReference>
<dbReference type="InterPro" id="IPR050482">
    <property type="entry name" value="Sensor_HK_TwoCompSys"/>
</dbReference>
<dbReference type="RefSeq" id="WP_399655696.1">
    <property type="nucleotide sequence ID" value="NZ_JBITYG010000010.1"/>
</dbReference>
<feature type="domain" description="Signal transduction histidine kinase subgroup 3 dimerisation and phosphoacceptor" evidence="5">
    <location>
        <begin position="212"/>
        <end position="278"/>
    </location>
</feature>
<feature type="transmembrane region" description="Helical" evidence="4">
    <location>
        <begin position="116"/>
        <end position="133"/>
    </location>
</feature>
<accession>A0ABW8CGK4</accession>
<keyword evidence="4" id="KW-1133">Transmembrane helix</keyword>
<dbReference type="SUPFAM" id="SSF55874">
    <property type="entry name" value="ATPase domain of HSP90 chaperone/DNA topoisomerase II/histidine kinase"/>
    <property type="match status" value="1"/>
</dbReference>
<proteinExistence type="predicted"/>
<dbReference type="Proteomes" id="UP001614394">
    <property type="component" value="Unassembled WGS sequence"/>
</dbReference>
<keyword evidence="1" id="KW-0808">Transferase</keyword>
<comment type="caution">
    <text evidence="6">The sequence shown here is derived from an EMBL/GenBank/DDBJ whole genome shotgun (WGS) entry which is preliminary data.</text>
</comment>